<accession>A0A4P7UN71</accession>
<sequence length="76" mass="8315">MEYTVVNPIDINKNLLGILGRKMINGNKLTLAEDLMALSAYASMTSHYYGPGPAEMHVKTLDLPESVKGLMIEYAG</sequence>
<name>A0A4P7UN71_DESDE</name>
<dbReference type="Proteomes" id="UP000297065">
    <property type="component" value="Chromosome"/>
</dbReference>
<dbReference type="OrthoDB" id="5460436at2"/>
<dbReference type="RefSeq" id="WP_136400421.1">
    <property type="nucleotide sequence ID" value="NZ_CP036295.1"/>
</dbReference>
<protein>
    <submittedName>
        <fullName evidence="1">Uncharacterized protein</fullName>
    </submittedName>
</protein>
<reference evidence="1 2" key="1">
    <citation type="submission" date="2019-02" db="EMBL/GenBank/DDBJ databases">
        <title>Complete Genome Sequence of Desulfovibrio desulfuricans IC1, a Sulfonate Utilizing Anaerobe.</title>
        <authorList>
            <person name="Day L.A."/>
            <person name="De Leon K.B."/>
            <person name="Wall J.D."/>
        </authorList>
    </citation>
    <scope>NUCLEOTIDE SEQUENCE [LARGE SCALE GENOMIC DNA]</scope>
    <source>
        <strain evidence="1 2">IC1</strain>
    </source>
</reference>
<proteinExistence type="predicted"/>
<organism evidence="1 2">
    <name type="scientific">Desulfovibrio desulfuricans</name>
    <dbReference type="NCBI Taxonomy" id="876"/>
    <lineage>
        <taxon>Bacteria</taxon>
        <taxon>Pseudomonadati</taxon>
        <taxon>Thermodesulfobacteriota</taxon>
        <taxon>Desulfovibrionia</taxon>
        <taxon>Desulfovibrionales</taxon>
        <taxon>Desulfovibrionaceae</taxon>
        <taxon>Desulfovibrio</taxon>
    </lineage>
</organism>
<dbReference type="AlphaFoldDB" id="A0A4P7UN71"/>
<gene>
    <name evidence="1" type="ORF">DDIC_10655</name>
</gene>
<evidence type="ECO:0000313" key="1">
    <source>
        <dbReference type="EMBL" id="QCC86324.1"/>
    </source>
</evidence>
<evidence type="ECO:0000313" key="2">
    <source>
        <dbReference type="Proteomes" id="UP000297065"/>
    </source>
</evidence>
<dbReference type="EMBL" id="CP036295">
    <property type="protein sequence ID" value="QCC86324.1"/>
    <property type="molecule type" value="Genomic_DNA"/>
</dbReference>